<dbReference type="EMBL" id="VHQG01000001">
    <property type="protein sequence ID" value="TPW77935.1"/>
    <property type="molecule type" value="Genomic_DNA"/>
</dbReference>
<feature type="transmembrane region" description="Helical" evidence="2">
    <location>
        <begin position="67"/>
        <end position="87"/>
    </location>
</feature>
<dbReference type="OrthoDB" id="5196985at2"/>
<evidence type="ECO:0000313" key="3">
    <source>
        <dbReference type="EMBL" id="TPW77935.1"/>
    </source>
</evidence>
<dbReference type="Proteomes" id="UP000316252">
    <property type="component" value="Unassembled WGS sequence"/>
</dbReference>
<evidence type="ECO:0000256" key="1">
    <source>
        <dbReference type="SAM" id="MobiDB-lite"/>
    </source>
</evidence>
<proteinExistence type="predicted"/>
<reference evidence="3 4" key="1">
    <citation type="submission" date="2019-06" db="EMBL/GenBank/DDBJ databases">
        <authorList>
            <person name="Li F."/>
        </authorList>
    </citation>
    <scope>NUCLEOTIDE SEQUENCE [LARGE SCALE GENOMIC DNA]</scope>
    <source>
        <strain evidence="3 4">10F1D-1</strain>
    </source>
</reference>
<feature type="region of interest" description="Disordered" evidence="1">
    <location>
        <begin position="97"/>
        <end position="116"/>
    </location>
</feature>
<dbReference type="AlphaFoldDB" id="A0A506Y7C6"/>
<organism evidence="3 4">
    <name type="scientific">Schumannella soli</name>
    <dbReference type="NCBI Taxonomy" id="2590779"/>
    <lineage>
        <taxon>Bacteria</taxon>
        <taxon>Bacillati</taxon>
        <taxon>Actinomycetota</taxon>
        <taxon>Actinomycetes</taxon>
        <taxon>Micrococcales</taxon>
        <taxon>Microbacteriaceae</taxon>
        <taxon>Schumannella</taxon>
    </lineage>
</organism>
<accession>A0A506Y7C6</accession>
<keyword evidence="2" id="KW-1133">Transmembrane helix</keyword>
<protein>
    <submittedName>
        <fullName evidence="3">Uncharacterized protein</fullName>
    </submittedName>
</protein>
<evidence type="ECO:0000313" key="4">
    <source>
        <dbReference type="Proteomes" id="UP000316252"/>
    </source>
</evidence>
<keyword evidence="2" id="KW-0812">Transmembrane</keyword>
<comment type="caution">
    <text evidence="3">The sequence shown here is derived from an EMBL/GenBank/DDBJ whole genome shotgun (WGS) entry which is preliminary data.</text>
</comment>
<gene>
    <name evidence="3" type="ORF">FJ657_04650</name>
</gene>
<feature type="transmembrane region" description="Helical" evidence="2">
    <location>
        <begin position="35"/>
        <end position="55"/>
    </location>
</feature>
<name>A0A506Y7C6_9MICO</name>
<keyword evidence="2" id="KW-0472">Membrane</keyword>
<evidence type="ECO:0000256" key="2">
    <source>
        <dbReference type="SAM" id="Phobius"/>
    </source>
</evidence>
<sequence>MSENKPSGSGSTDRTLTAEQEELVKSTRRFDLRRILGALFVVYGLIVGITGLVTVGATDELKRTGGIAINLWTGAAMLVLGILFFVWDRLSPVPAEDIVKSEEQEDEERKVGEAKA</sequence>
<dbReference type="RefSeq" id="WP_141162460.1">
    <property type="nucleotide sequence ID" value="NZ_VHQG01000001.1"/>
</dbReference>
<keyword evidence="4" id="KW-1185">Reference proteome</keyword>